<reference evidence="1" key="2">
    <citation type="submission" date="2018-05" db="EMBL/GenBank/DDBJ databases">
        <title>OpunRS2 (Oryza punctata Reference Sequence Version 2).</title>
        <authorList>
            <person name="Zhang J."/>
            <person name="Kudrna D."/>
            <person name="Lee S."/>
            <person name="Talag J."/>
            <person name="Welchert J."/>
            <person name="Wing R.A."/>
        </authorList>
    </citation>
    <scope>NUCLEOTIDE SEQUENCE [LARGE SCALE GENOMIC DNA]</scope>
</reference>
<evidence type="ECO:0000313" key="1">
    <source>
        <dbReference type="EnsemblPlants" id="OPUNC11G19100.1"/>
    </source>
</evidence>
<keyword evidence="2" id="KW-1185">Reference proteome</keyword>
<dbReference type="Proteomes" id="UP000026962">
    <property type="component" value="Chromosome 11"/>
</dbReference>
<dbReference type="EnsemblPlants" id="OPUNC11G19100.1">
    <property type="protein sequence ID" value="OPUNC11G19100.1"/>
    <property type="gene ID" value="OPUNC11G19100"/>
</dbReference>
<dbReference type="HOGENOM" id="CLU_2593931_0_0_1"/>
<reference evidence="1" key="1">
    <citation type="submission" date="2015-04" db="UniProtKB">
        <authorList>
            <consortium name="EnsemblPlants"/>
        </authorList>
    </citation>
    <scope>IDENTIFICATION</scope>
</reference>
<organism evidence="1">
    <name type="scientific">Oryza punctata</name>
    <name type="common">Red rice</name>
    <dbReference type="NCBI Taxonomy" id="4537"/>
    <lineage>
        <taxon>Eukaryota</taxon>
        <taxon>Viridiplantae</taxon>
        <taxon>Streptophyta</taxon>
        <taxon>Embryophyta</taxon>
        <taxon>Tracheophyta</taxon>
        <taxon>Spermatophyta</taxon>
        <taxon>Magnoliopsida</taxon>
        <taxon>Liliopsida</taxon>
        <taxon>Poales</taxon>
        <taxon>Poaceae</taxon>
        <taxon>BOP clade</taxon>
        <taxon>Oryzoideae</taxon>
        <taxon>Oryzeae</taxon>
        <taxon>Oryzinae</taxon>
        <taxon>Oryza</taxon>
    </lineage>
</organism>
<dbReference type="AlphaFoldDB" id="A0A0E0MI48"/>
<sequence length="80" mass="9149">MRLKYVSEDKREVPSQVGNLRPKKFTITSSSNLCGEMDLDCCVEYLFPILSSQAASTVKGESTLPNSIHLAFWYCHFHHR</sequence>
<protein>
    <submittedName>
        <fullName evidence="1">Uncharacterized protein</fullName>
    </submittedName>
</protein>
<accession>A0A0E0MI48</accession>
<dbReference type="Gramene" id="OPUNC11G19100.1">
    <property type="protein sequence ID" value="OPUNC11G19100.1"/>
    <property type="gene ID" value="OPUNC11G19100"/>
</dbReference>
<evidence type="ECO:0000313" key="2">
    <source>
        <dbReference type="Proteomes" id="UP000026962"/>
    </source>
</evidence>
<proteinExistence type="predicted"/>
<name>A0A0E0MI48_ORYPU</name>